<feature type="compositionally biased region" description="Polar residues" evidence="1">
    <location>
        <begin position="107"/>
        <end position="116"/>
    </location>
</feature>
<sequence length="116" mass="13228">MGYIALRRAFRSENNYGRHIEGSFQTEVLKTNHFKGPFGMKDFEGLFRDLTYNCFPEFSDERPIEEAEPGSFMSANNESLLEKLLTHRCEAPPAGVRRMSSEGVTEENINGNMTEV</sequence>
<evidence type="ECO:0000313" key="2">
    <source>
        <dbReference type="EMBL" id="ROL54368.1"/>
    </source>
</evidence>
<dbReference type="EMBL" id="RJVU01007007">
    <property type="protein sequence ID" value="ROL54368.1"/>
    <property type="molecule type" value="Genomic_DNA"/>
</dbReference>
<reference evidence="2 3" key="1">
    <citation type="submission" date="2018-10" db="EMBL/GenBank/DDBJ databases">
        <title>Genome assembly for a Yunnan-Guizhou Plateau 3E fish, Anabarilius grahami (Regan), and its evolutionary and genetic applications.</title>
        <authorList>
            <person name="Jiang W."/>
        </authorList>
    </citation>
    <scope>NUCLEOTIDE SEQUENCE [LARGE SCALE GENOMIC DNA]</scope>
    <source>
        <strain evidence="2">AG-KIZ</strain>
        <tissue evidence="2">Muscle</tissue>
    </source>
</reference>
<proteinExistence type="predicted"/>
<keyword evidence="3" id="KW-1185">Reference proteome</keyword>
<evidence type="ECO:0000256" key="1">
    <source>
        <dbReference type="SAM" id="MobiDB-lite"/>
    </source>
</evidence>
<dbReference type="Proteomes" id="UP000281406">
    <property type="component" value="Unassembled WGS sequence"/>
</dbReference>
<comment type="caution">
    <text evidence="2">The sequence shown here is derived from an EMBL/GenBank/DDBJ whole genome shotgun (WGS) entry which is preliminary data.</text>
</comment>
<protein>
    <submittedName>
        <fullName evidence="2">Uncharacterized protein</fullName>
    </submittedName>
</protein>
<evidence type="ECO:0000313" key="3">
    <source>
        <dbReference type="Proteomes" id="UP000281406"/>
    </source>
</evidence>
<gene>
    <name evidence="2" type="ORF">DPX16_10791</name>
</gene>
<organism evidence="2 3">
    <name type="scientific">Anabarilius grahami</name>
    <name type="common">Kanglang fish</name>
    <name type="synonym">Barilius grahami</name>
    <dbReference type="NCBI Taxonomy" id="495550"/>
    <lineage>
        <taxon>Eukaryota</taxon>
        <taxon>Metazoa</taxon>
        <taxon>Chordata</taxon>
        <taxon>Craniata</taxon>
        <taxon>Vertebrata</taxon>
        <taxon>Euteleostomi</taxon>
        <taxon>Actinopterygii</taxon>
        <taxon>Neopterygii</taxon>
        <taxon>Teleostei</taxon>
        <taxon>Ostariophysi</taxon>
        <taxon>Cypriniformes</taxon>
        <taxon>Xenocyprididae</taxon>
        <taxon>Xenocypridinae</taxon>
        <taxon>Xenocypridinae incertae sedis</taxon>
        <taxon>Anabarilius</taxon>
    </lineage>
</organism>
<feature type="region of interest" description="Disordered" evidence="1">
    <location>
        <begin position="94"/>
        <end position="116"/>
    </location>
</feature>
<name>A0A3N0Z8U7_ANAGA</name>
<dbReference type="AlphaFoldDB" id="A0A3N0Z8U7"/>
<accession>A0A3N0Z8U7</accession>